<protein>
    <recommendedName>
        <fullName evidence="3">DUF4034 domain-containing protein</fullName>
    </recommendedName>
</protein>
<comment type="caution">
    <text evidence="1">The sequence shown here is derived from an EMBL/GenBank/DDBJ whole genome shotgun (WGS) entry which is preliminary data.</text>
</comment>
<sequence length="318" mass="35916">MKSRRPLIAAAVFLAGGLLRLPLEQAVTADFRQQGLLSPPLEIATREKIGQNSWAIALSGLRTLVATFAQLQATGHFNKCEWTDLEGWMNTAVELSPQGTYYWDMGAWHMAYNAAAWYRLESDLPPLRKQAEERRWVEKGRQFYIRGIANNPGDWQLPMLYAVLLTDGRRFPDDQAAVEALRKAVATGKAPPYVHRQRFFAEARAGKDPAEMLAAVRSLLVHQENRVPTLLALCYTLEYQTNEPEDPAALALSIFGSEERALRILGDYYVNNVVDRMPERGVETGIRILEGRRGISPEDPKSYIRLKEVARQRLTLGH</sequence>
<name>A0ABT3FV92_9BACT</name>
<evidence type="ECO:0000313" key="2">
    <source>
        <dbReference type="Proteomes" id="UP001207930"/>
    </source>
</evidence>
<evidence type="ECO:0000313" key="1">
    <source>
        <dbReference type="EMBL" id="MCW1887495.1"/>
    </source>
</evidence>
<dbReference type="EMBL" id="JAPDDS010000018">
    <property type="protein sequence ID" value="MCW1887495.1"/>
    <property type="molecule type" value="Genomic_DNA"/>
</dbReference>
<accession>A0ABT3FV92</accession>
<gene>
    <name evidence="1" type="ORF">OKA04_22355</name>
</gene>
<evidence type="ECO:0008006" key="3">
    <source>
        <dbReference type="Google" id="ProtNLM"/>
    </source>
</evidence>
<proteinExistence type="predicted"/>
<organism evidence="1 2">
    <name type="scientific">Luteolibacter flavescens</name>
    <dbReference type="NCBI Taxonomy" id="1859460"/>
    <lineage>
        <taxon>Bacteria</taxon>
        <taxon>Pseudomonadati</taxon>
        <taxon>Verrucomicrobiota</taxon>
        <taxon>Verrucomicrobiia</taxon>
        <taxon>Verrucomicrobiales</taxon>
        <taxon>Verrucomicrobiaceae</taxon>
        <taxon>Luteolibacter</taxon>
    </lineage>
</organism>
<dbReference type="RefSeq" id="WP_264503450.1">
    <property type="nucleotide sequence ID" value="NZ_JAPDDS010000018.1"/>
</dbReference>
<dbReference type="Proteomes" id="UP001207930">
    <property type="component" value="Unassembled WGS sequence"/>
</dbReference>
<keyword evidence="2" id="KW-1185">Reference proteome</keyword>
<reference evidence="1 2" key="1">
    <citation type="submission" date="2022-10" db="EMBL/GenBank/DDBJ databases">
        <title>Luteolibacter flavescens strain MCCC 1K03193, whole genome shotgun sequencing project.</title>
        <authorList>
            <person name="Zhao G."/>
            <person name="Shen L."/>
        </authorList>
    </citation>
    <scope>NUCLEOTIDE SEQUENCE [LARGE SCALE GENOMIC DNA]</scope>
    <source>
        <strain evidence="1 2">MCCC 1K03193</strain>
    </source>
</reference>